<reference evidence="1 2" key="1">
    <citation type="journal article" date="2019" name="Sci. Rep.">
        <title>A high-quality genome of Eragrostis curvula grass provides insights into Poaceae evolution and supports new strategies to enhance forage quality.</title>
        <authorList>
            <person name="Carballo J."/>
            <person name="Santos B.A.C.M."/>
            <person name="Zappacosta D."/>
            <person name="Garbus I."/>
            <person name="Selva J.P."/>
            <person name="Gallo C.A."/>
            <person name="Diaz A."/>
            <person name="Albertini E."/>
            <person name="Caccamo M."/>
            <person name="Echenique V."/>
        </authorList>
    </citation>
    <scope>NUCLEOTIDE SEQUENCE [LARGE SCALE GENOMIC DNA]</scope>
    <source>
        <strain evidence="2">cv. Victoria</strain>
        <tissue evidence="1">Leaf</tissue>
    </source>
</reference>
<dbReference type="Proteomes" id="UP000324897">
    <property type="component" value="Chromosome 7"/>
</dbReference>
<organism evidence="1 2">
    <name type="scientific">Eragrostis curvula</name>
    <name type="common">weeping love grass</name>
    <dbReference type="NCBI Taxonomy" id="38414"/>
    <lineage>
        <taxon>Eukaryota</taxon>
        <taxon>Viridiplantae</taxon>
        <taxon>Streptophyta</taxon>
        <taxon>Embryophyta</taxon>
        <taxon>Tracheophyta</taxon>
        <taxon>Spermatophyta</taxon>
        <taxon>Magnoliopsida</taxon>
        <taxon>Liliopsida</taxon>
        <taxon>Poales</taxon>
        <taxon>Poaceae</taxon>
        <taxon>PACMAD clade</taxon>
        <taxon>Chloridoideae</taxon>
        <taxon>Eragrostideae</taxon>
        <taxon>Eragrostidinae</taxon>
        <taxon>Eragrostis</taxon>
    </lineage>
</organism>
<gene>
    <name evidence="1" type="ORF">EJB05_35958</name>
</gene>
<sequence>MVHPPGVVMAPSFKARGLGVFGLPTHALPPTKIGELHAVSSSRHAAACSLSEFRMYVCVMVKSEPCSLTDKAWRIYIVIP</sequence>
<dbReference type="AlphaFoldDB" id="A0A5J9U8X2"/>
<comment type="caution">
    <text evidence="1">The sequence shown here is derived from an EMBL/GenBank/DDBJ whole genome shotgun (WGS) entry which is preliminary data.</text>
</comment>
<keyword evidence="2" id="KW-1185">Reference proteome</keyword>
<dbReference type="Gramene" id="TVU19787">
    <property type="protein sequence ID" value="TVU19787"/>
    <property type="gene ID" value="EJB05_35958"/>
</dbReference>
<protein>
    <submittedName>
        <fullName evidence="1">Uncharacterized protein</fullName>
    </submittedName>
</protein>
<accession>A0A5J9U8X2</accession>
<dbReference type="EMBL" id="RWGY01000029">
    <property type="protein sequence ID" value="TVU19787.1"/>
    <property type="molecule type" value="Genomic_DNA"/>
</dbReference>
<evidence type="ECO:0000313" key="1">
    <source>
        <dbReference type="EMBL" id="TVU19787.1"/>
    </source>
</evidence>
<proteinExistence type="predicted"/>
<evidence type="ECO:0000313" key="2">
    <source>
        <dbReference type="Proteomes" id="UP000324897"/>
    </source>
</evidence>
<name>A0A5J9U8X2_9POAL</name>